<dbReference type="FunFam" id="3.40.50.720:FF:000021">
    <property type="entry name" value="D-3-phosphoglycerate dehydrogenase"/>
    <property type="match status" value="1"/>
</dbReference>
<dbReference type="PANTHER" id="PTHR42789:SF1">
    <property type="entry name" value="D-ISOMER SPECIFIC 2-HYDROXYACID DEHYDROGENASE FAMILY PROTEIN (AFU_ORTHOLOGUE AFUA_6G10090)"/>
    <property type="match status" value="1"/>
</dbReference>
<dbReference type="SUPFAM" id="SSF52283">
    <property type="entry name" value="Formate/glycerate dehydrogenase catalytic domain-like"/>
    <property type="match status" value="1"/>
</dbReference>
<dbReference type="AlphaFoldDB" id="A0AAU9EH70"/>
<evidence type="ECO:0000256" key="2">
    <source>
        <dbReference type="ARBA" id="ARBA00022605"/>
    </source>
</evidence>
<proteinExistence type="inferred from homology"/>
<comment type="similarity">
    <text evidence="1 5">Belongs to the D-isomer specific 2-hydroxyacid dehydrogenase family.</text>
</comment>
<evidence type="ECO:0000256" key="1">
    <source>
        <dbReference type="ARBA" id="ARBA00005854"/>
    </source>
</evidence>
<name>A0AAU9EH70_9BACT</name>
<dbReference type="Proteomes" id="UP001366166">
    <property type="component" value="Chromosome"/>
</dbReference>
<evidence type="ECO:0008006" key="10">
    <source>
        <dbReference type="Google" id="ProtNLM"/>
    </source>
</evidence>
<dbReference type="SUPFAM" id="SSF51735">
    <property type="entry name" value="NAD(P)-binding Rossmann-fold domains"/>
    <property type="match status" value="1"/>
</dbReference>
<dbReference type="InterPro" id="IPR006140">
    <property type="entry name" value="D-isomer_DH_NAD-bd"/>
</dbReference>
<dbReference type="EMBL" id="AP028679">
    <property type="protein sequence ID" value="BEQ16418.1"/>
    <property type="molecule type" value="Genomic_DNA"/>
</dbReference>
<evidence type="ECO:0000259" key="7">
    <source>
        <dbReference type="Pfam" id="PF02826"/>
    </source>
</evidence>
<accession>A0AAU9EH70</accession>
<dbReference type="InterPro" id="IPR029752">
    <property type="entry name" value="D-isomer_DH_CS1"/>
</dbReference>
<evidence type="ECO:0000256" key="3">
    <source>
        <dbReference type="ARBA" id="ARBA00023002"/>
    </source>
</evidence>
<dbReference type="InterPro" id="IPR050857">
    <property type="entry name" value="D-2-hydroxyacid_DH"/>
</dbReference>
<sequence>MKILVSDPLHDMGVQIFKDQGFEVEVKTGMAPEELRQAIKGVDGLVIRSATTVDKALLDAADQLKVVGRAGTGLDNVDIPEATAHGVVVMNTPGQNSNAAAELAMGHIFALSRHIARGNRGIKDGKWEKKQLRGRELKGKTLGIVGMGNIGRILAELGTGVKMKVIGYDPFLNDAEIQARGAQPVSFEDMLPQADYISIHVPKTAETSNLFSADNLAKMKDGAYLINCARGGIVDEGALCDALSSGKLAGAALDVFEVEPLPADSRLLFADELTCTPHLGANTFEAQENVAVAVANQMSAYLKGGPAEFAVNEPKK</sequence>
<dbReference type="Gene3D" id="3.40.50.720">
    <property type="entry name" value="NAD(P)-binding Rossmann-like Domain"/>
    <property type="match status" value="2"/>
</dbReference>
<dbReference type="Pfam" id="PF02826">
    <property type="entry name" value="2-Hacid_dh_C"/>
    <property type="match status" value="1"/>
</dbReference>
<dbReference type="PANTHER" id="PTHR42789">
    <property type="entry name" value="D-ISOMER SPECIFIC 2-HYDROXYACID DEHYDROGENASE FAMILY PROTEIN (AFU_ORTHOLOGUE AFUA_6G10090)"/>
    <property type="match status" value="1"/>
</dbReference>
<keyword evidence="2" id="KW-0028">Amino-acid biosynthesis</keyword>
<feature type="domain" description="D-isomer specific 2-hydroxyacid dehydrogenase NAD-binding" evidence="7">
    <location>
        <begin position="105"/>
        <end position="280"/>
    </location>
</feature>
<dbReference type="Pfam" id="PF00389">
    <property type="entry name" value="2-Hacid_dh"/>
    <property type="match status" value="1"/>
</dbReference>
<evidence type="ECO:0000256" key="4">
    <source>
        <dbReference type="ARBA" id="ARBA00023027"/>
    </source>
</evidence>
<dbReference type="RefSeq" id="WP_338602207.1">
    <property type="nucleotide sequence ID" value="NZ_AP028679.1"/>
</dbReference>
<gene>
    <name evidence="8" type="ORF">FAK_34840</name>
</gene>
<evidence type="ECO:0000313" key="8">
    <source>
        <dbReference type="EMBL" id="BEQ16418.1"/>
    </source>
</evidence>
<dbReference type="PROSITE" id="PS00671">
    <property type="entry name" value="D_2_HYDROXYACID_DH_3"/>
    <property type="match status" value="1"/>
</dbReference>
<dbReference type="KEGG" id="dmp:FAK_34840"/>
<evidence type="ECO:0000259" key="6">
    <source>
        <dbReference type="Pfam" id="PF00389"/>
    </source>
</evidence>
<dbReference type="InterPro" id="IPR036291">
    <property type="entry name" value="NAD(P)-bd_dom_sf"/>
</dbReference>
<dbReference type="InterPro" id="IPR006139">
    <property type="entry name" value="D-isomer_2_OHA_DH_cat_dom"/>
</dbReference>
<evidence type="ECO:0000256" key="5">
    <source>
        <dbReference type="RuleBase" id="RU003719"/>
    </source>
</evidence>
<keyword evidence="9" id="KW-1185">Reference proteome</keyword>
<dbReference type="PROSITE" id="PS00065">
    <property type="entry name" value="D_2_HYDROXYACID_DH_1"/>
    <property type="match status" value="1"/>
</dbReference>
<dbReference type="GO" id="GO:0008652">
    <property type="term" value="P:amino acid biosynthetic process"/>
    <property type="evidence" value="ECO:0007669"/>
    <property type="project" value="UniProtKB-KW"/>
</dbReference>
<protein>
    <recommendedName>
        <fullName evidence="10">D-3-phosphoglycerate dehydrogenase</fullName>
    </recommendedName>
</protein>
<organism evidence="8 9">
    <name type="scientific">Desulfoferula mesophila</name>
    <dbReference type="NCBI Taxonomy" id="3058419"/>
    <lineage>
        <taxon>Bacteria</taxon>
        <taxon>Pseudomonadati</taxon>
        <taxon>Thermodesulfobacteriota</taxon>
        <taxon>Desulfarculia</taxon>
        <taxon>Desulfarculales</taxon>
        <taxon>Desulfarculaceae</taxon>
        <taxon>Desulfoferula</taxon>
    </lineage>
</organism>
<dbReference type="GO" id="GO:0051287">
    <property type="term" value="F:NAD binding"/>
    <property type="evidence" value="ECO:0007669"/>
    <property type="project" value="InterPro"/>
</dbReference>
<dbReference type="GO" id="GO:0016616">
    <property type="term" value="F:oxidoreductase activity, acting on the CH-OH group of donors, NAD or NADP as acceptor"/>
    <property type="evidence" value="ECO:0007669"/>
    <property type="project" value="InterPro"/>
</dbReference>
<dbReference type="InterPro" id="IPR029753">
    <property type="entry name" value="D-isomer_DH_CS"/>
</dbReference>
<keyword evidence="4" id="KW-0520">NAD</keyword>
<evidence type="ECO:0000313" key="9">
    <source>
        <dbReference type="Proteomes" id="UP001366166"/>
    </source>
</evidence>
<feature type="domain" description="D-isomer specific 2-hydroxyacid dehydrogenase catalytic" evidence="6">
    <location>
        <begin position="3"/>
        <end position="312"/>
    </location>
</feature>
<reference evidence="9" key="1">
    <citation type="journal article" date="2023" name="Arch. Microbiol.">
        <title>Desulfoferula mesophilus gen. nov. sp. nov., a mesophilic sulfate-reducing bacterium isolated from a brackish lake sediment.</title>
        <authorList>
            <person name="Watanabe T."/>
            <person name="Yabe T."/>
            <person name="Tsuji J.M."/>
            <person name="Fukui M."/>
        </authorList>
    </citation>
    <scope>NUCLEOTIDE SEQUENCE [LARGE SCALE GENOMIC DNA]</scope>
    <source>
        <strain evidence="9">12FAK</strain>
    </source>
</reference>
<keyword evidence="3 5" id="KW-0560">Oxidoreductase</keyword>
<dbReference type="CDD" id="cd12173">
    <property type="entry name" value="PGDH_4"/>
    <property type="match status" value="1"/>
</dbReference>